<dbReference type="EMBL" id="KV440971">
    <property type="protein sequence ID" value="OAD80402.1"/>
    <property type="molecule type" value="Genomic_DNA"/>
</dbReference>
<evidence type="ECO:0000256" key="4">
    <source>
        <dbReference type="SAM" id="Phobius"/>
    </source>
</evidence>
<dbReference type="GeneID" id="28998915"/>
<dbReference type="STRING" id="763407.A0A162V6Q1"/>
<dbReference type="AlphaFoldDB" id="A0A162V6Q1"/>
<name>A0A162V6Q1_PHYB8</name>
<evidence type="ECO:0000256" key="5">
    <source>
        <dbReference type="SAM" id="SignalP"/>
    </source>
</evidence>
<organism evidence="6 7">
    <name type="scientific">Phycomyces blakesleeanus (strain ATCC 8743b / DSM 1359 / FGSC 10004 / NBRC 33097 / NRRL 1555)</name>
    <dbReference type="NCBI Taxonomy" id="763407"/>
    <lineage>
        <taxon>Eukaryota</taxon>
        <taxon>Fungi</taxon>
        <taxon>Fungi incertae sedis</taxon>
        <taxon>Mucoromycota</taxon>
        <taxon>Mucoromycotina</taxon>
        <taxon>Mucoromycetes</taxon>
        <taxon>Mucorales</taxon>
        <taxon>Phycomycetaceae</taxon>
        <taxon>Phycomyces</taxon>
    </lineage>
</organism>
<feature type="compositionally biased region" description="Polar residues" evidence="3">
    <location>
        <begin position="468"/>
        <end position="482"/>
    </location>
</feature>
<feature type="signal peptide" evidence="5">
    <location>
        <begin position="1"/>
        <end position="21"/>
    </location>
</feature>
<sequence length="518" mass="56487">MIWHSYCLGLLLLLFNSKVDAVIPAARSMQGCVLIKKEIYCYGGFGAALNSPYATSYTDHFALDVSNNFTVSASLTNWREIPATPGFALESVYSLRANPIIPQNSYVVNGCGKDYNNTLVNSTIVFNVNTQQWSSVTDGLSGNTSDASSVSLNNGTIKMWGGVSLANISSPVRYWYKNFSWGQSWINIPSAAPSFIYPRSGHVSTLSPDGSTIYYIGGIKYFKQTTTTNIYDQKDAPMSEILSFNTSTSTWSVSATLGDLTPSVRHSFTLNFVPNTNSIFMYGGESYAAQTTIVNDYSWVIDLSTLTWTQKTLPNSPGCLKGHSAISVNNYLFVLFGNDNSLTSQNSFHVLNFDTWEWTDSYGPNWDVLQSTPGSTNTGSKGLSTGAIVGIAVGAAAAVIIALVVLFFLRRRNKKGKHEKVQSETLPIGYSEKPQAYESPKEYRNVNTSDKTAVLNASSGPMQVPHSFDNTPSAGNTQIFQDSSKHIVPDTTKPDYLSRLGSPNGVILLQPVKPDLES</sequence>
<dbReference type="PANTHER" id="PTHR46093:SF18">
    <property type="entry name" value="FIBRONECTIN TYPE-III DOMAIN-CONTAINING PROTEIN"/>
    <property type="match status" value="1"/>
</dbReference>
<dbReference type="InterPro" id="IPR015915">
    <property type="entry name" value="Kelch-typ_b-propeller"/>
</dbReference>
<evidence type="ECO:0000313" key="7">
    <source>
        <dbReference type="Proteomes" id="UP000077315"/>
    </source>
</evidence>
<feature type="chain" id="PRO_5007840352" description="Galactose oxidase" evidence="5">
    <location>
        <begin position="22"/>
        <end position="518"/>
    </location>
</feature>
<evidence type="ECO:0000256" key="1">
    <source>
        <dbReference type="ARBA" id="ARBA00022441"/>
    </source>
</evidence>
<protein>
    <recommendedName>
        <fullName evidence="8">Galactose oxidase</fullName>
    </recommendedName>
</protein>
<proteinExistence type="predicted"/>
<keyword evidence="4" id="KW-1133">Transmembrane helix</keyword>
<keyword evidence="4" id="KW-0812">Transmembrane</keyword>
<dbReference type="Proteomes" id="UP000077315">
    <property type="component" value="Unassembled WGS sequence"/>
</dbReference>
<keyword evidence="1" id="KW-0880">Kelch repeat</keyword>
<keyword evidence="5" id="KW-0732">Signal</keyword>
<keyword evidence="4" id="KW-0472">Membrane</keyword>
<feature type="region of interest" description="Disordered" evidence="3">
    <location>
        <begin position="460"/>
        <end position="504"/>
    </location>
</feature>
<dbReference type="VEuPathDB" id="FungiDB:PHYBLDRAFT_178574"/>
<reference evidence="7" key="1">
    <citation type="submission" date="2015-06" db="EMBL/GenBank/DDBJ databases">
        <title>Expansion of signal transduction pathways in fungi by whole-genome duplication.</title>
        <authorList>
            <consortium name="DOE Joint Genome Institute"/>
            <person name="Corrochano L.M."/>
            <person name="Kuo A."/>
            <person name="Marcet-Houben M."/>
            <person name="Polaino S."/>
            <person name="Salamov A."/>
            <person name="Villalobos J.M."/>
            <person name="Alvarez M.I."/>
            <person name="Avalos J."/>
            <person name="Benito E.P."/>
            <person name="Benoit I."/>
            <person name="Burger G."/>
            <person name="Camino L.P."/>
            <person name="Canovas D."/>
            <person name="Cerda-Olmedo E."/>
            <person name="Cheng J.-F."/>
            <person name="Dominguez A."/>
            <person name="Elias M."/>
            <person name="Eslava A.P."/>
            <person name="Glaser F."/>
            <person name="Grimwood J."/>
            <person name="Gutierrez G."/>
            <person name="Heitman J."/>
            <person name="Henrissat B."/>
            <person name="Iturriaga E.A."/>
            <person name="Lang B.F."/>
            <person name="Lavin J.L."/>
            <person name="Lee S."/>
            <person name="Li W."/>
            <person name="Lindquist E."/>
            <person name="Lopez-Garcia S."/>
            <person name="Luque E.M."/>
            <person name="Marcos A.T."/>
            <person name="Martin J."/>
            <person name="McCluskey K."/>
            <person name="Medina H.R."/>
            <person name="Miralles-Duran A."/>
            <person name="Miyazaki A."/>
            <person name="Munoz-Torres E."/>
            <person name="Oguiza J.A."/>
            <person name="Ohm R."/>
            <person name="Olmedo M."/>
            <person name="Orejas M."/>
            <person name="Ortiz-Castellanos L."/>
            <person name="Pisabarro A.G."/>
            <person name="Rodriguez-Romero J."/>
            <person name="Ruiz-Herrera J."/>
            <person name="Ruiz-Vazquez R."/>
            <person name="Sanz C."/>
            <person name="Schackwitz W."/>
            <person name="Schmutz J."/>
            <person name="Shahriari M."/>
            <person name="Shelest E."/>
            <person name="Silva-Franco F."/>
            <person name="Soanes D."/>
            <person name="Syed K."/>
            <person name="Tagua V.G."/>
            <person name="Talbot N.J."/>
            <person name="Thon M."/>
            <person name="De vries R.P."/>
            <person name="Wiebenga A."/>
            <person name="Yadav J.S."/>
            <person name="Braun E.L."/>
            <person name="Baker S."/>
            <person name="Garre V."/>
            <person name="Horwitz B."/>
            <person name="Torres-Martinez S."/>
            <person name="Idnurm A."/>
            <person name="Herrera-Estrella A."/>
            <person name="Gabaldon T."/>
            <person name="Grigoriev I.V."/>
        </authorList>
    </citation>
    <scope>NUCLEOTIDE SEQUENCE [LARGE SCALE GENOMIC DNA]</scope>
    <source>
        <strain evidence="7">NRRL 1555(-)</strain>
    </source>
</reference>
<accession>A0A162V6Q1</accession>
<dbReference type="InParanoid" id="A0A162V6Q1"/>
<evidence type="ECO:0000256" key="2">
    <source>
        <dbReference type="ARBA" id="ARBA00022737"/>
    </source>
</evidence>
<dbReference type="OrthoDB" id="2363417at2759"/>
<evidence type="ECO:0000313" key="6">
    <source>
        <dbReference type="EMBL" id="OAD80402.1"/>
    </source>
</evidence>
<evidence type="ECO:0008006" key="8">
    <source>
        <dbReference type="Google" id="ProtNLM"/>
    </source>
</evidence>
<dbReference type="PANTHER" id="PTHR46093">
    <property type="entry name" value="ACYL-COA-BINDING DOMAIN-CONTAINING PROTEIN 5"/>
    <property type="match status" value="1"/>
</dbReference>
<gene>
    <name evidence="6" type="ORF">PHYBLDRAFT_178574</name>
</gene>
<evidence type="ECO:0000256" key="3">
    <source>
        <dbReference type="SAM" id="MobiDB-lite"/>
    </source>
</evidence>
<dbReference type="SUPFAM" id="SSF50965">
    <property type="entry name" value="Galactose oxidase, central domain"/>
    <property type="match status" value="1"/>
</dbReference>
<dbReference type="RefSeq" id="XP_018298442.1">
    <property type="nucleotide sequence ID" value="XM_018438009.1"/>
</dbReference>
<dbReference type="Pfam" id="PF24681">
    <property type="entry name" value="Kelch_KLHDC2_KLHL20_DRC7"/>
    <property type="match status" value="1"/>
</dbReference>
<feature type="transmembrane region" description="Helical" evidence="4">
    <location>
        <begin position="387"/>
        <end position="409"/>
    </location>
</feature>
<dbReference type="InterPro" id="IPR011043">
    <property type="entry name" value="Gal_Oxase/kelch_b-propeller"/>
</dbReference>
<keyword evidence="7" id="KW-1185">Reference proteome</keyword>
<keyword evidence="2" id="KW-0677">Repeat</keyword>
<dbReference type="Gene3D" id="2.120.10.80">
    <property type="entry name" value="Kelch-type beta propeller"/>
    <property type="match status" value="2"/>
</dbReference>